<evidence type="ECO:0000313" key="13">
    <source>
        <dbReference type="EMBL" id="CAG9797361.1"/>
    </source>
</evidence>
<dbReference type="GO" id="GO:0004181">
    <property type="term" value="F:metallocarboxypeptidase activity"/>
    <property type="evidence" value="ECO:0007669"/>
    <property type="project" value="InterPro"/>
</dbReference>
<comment type="caution">
    <text evidence="10">Lacks conserved residue(s) required for the propagation of feature annotation.</text>
</comment>
<keyword evidence="8" id="KW-0862">Zinc</keyword>
<reference evidence="13" key="2">
    <citation type="submission" date="2022-10" db="EMBL/GenBank/DDBJ databases">
        <authorList>
            <consortium name="ENA_rothamsted_submissions"/>
            <consortium name="culmorum"/>
            <person name="King R."/>
        </authorList>
    </citation>
    <scope>NUCLEOTIDE SEQUENCE</scope>
</reference>
<dbReference type="InterPro" id="IPR000834">
    <property type="entry name" value="Peptidase_M14"/>
</dbReference>
<evidence type="ECO:0000256" key="6">
    <source>
        <dbReference type="ARBA" id="ARBA00022729"/>
    </source>
</evidence>
<evidence type="ECO:0000256" key="10">
    <source>
        <dbReference type="PROSITE-ProRule" id="PRU01379"/>
    </source>
</evidence>
<evidence type="ECO:0000256" key="2">
    <source>
        <dbReference type="ARBA" id="ARBA00005988"/>
    </source>
</evidence>
<keyword evidence="4" id="KW-0645">Protease</keyword>
<accession>A0A9N9WM93</accession>
<feature type="chain" id="PRO_5040465606" description="Peptidase M14 domain-containing protein" evidence="11">
    <location>
        <begin position="25"/>
        <end position="328"/>
    </location>
</feature>
<dbReference type="PANTHER" id="PTHR11705:SF140">
    <property type="entry name" value="FI02848P-RELATED"/>
    <property type="match status" value="1"/>
</dbReference>
<feature type="signal peptide" evidence="11">
    <location>
        <begin position="1"/>
        <end position="24"/>
    </location>
</feature>
<gene>
    <name evidence="13" type="ORF">CHIRRI_LOCUS360</name>
</gene>
<dbReference type="SMART" id="SM00631">
    <property type="entry name" value="Zn_pept"/>
    <property type="match status" value="1"/>
</dbReference>
<keyword evidence="5" id="KW-0479">Metal-binding</keyword>
<sequence>MVKIINNLVALAVIGIAFCGLASASTLSFDHYWTYDEIQTYLNELDAEFPQIGHIDVYGTTAEGRPLTAFCIHKEHAARAGLPVIFIEAGIRPREWIGVMASLYFLHEVVEHYYEFDALLDYFEIVVIPVANPDGYVYSHNVERLWNKNRRSVGSGCFGADINANFRYQFVYRDDPCAENYPGSSYFSEVESQQLVSFVTSVKYANRVSVYISLQSFGQQILLPYNYFNIASGNHAAALAIANSAATAIRTVNPSRVYNVGVGAALRGNSFGTSTDYAKGFLNVEYVYTFMLPSGGTSGFEVPEAEMPAIIAEAFAGLYAITSGIGGF</sequence>
<dbReference type="Proteomes" id="UP001153620">
    <property type="component" value="Chromosome 1"/>
</dbReference>
<dbReference type="PRINTS" id="PR00765">
    <property type="entry name" value="CRBOXYPTASEA"/>
</dbReference>
<evidence type="ECO:0000256" key="3">
    <source>
        <dbReference type="ARBA" id="ARBA00022645"/>
    </source>
</evidence>
<keyword evidence="14" id="KW-1185">Reference proteome</keyword>
<evidence type="ECO:0000256" key="7">
    <source>
        <dbReference type="ARBA" id="ARBA00022801"/>
    </source>
</evidence>
<keyword evidence="3" id="KW-0121">Carboxypeptidase</keyword>
<evidence type="ECO:0000256" key="9">
    <source>
        <dbReference type="ARBA" id="ARBA00023049"/>
    </source>
</evidence>
<proteinExistence type="inferred from homology"/>
<dbReference type="GO" id="GO:0008270">
    <property type="term" value="F:zinc ion binding"/>
    <property type="evidence" value="ECO:0007669"/>
    <property type="project" value="InterPro"/>
</dbReference>
<dbReference type="GO" id="GO:0005615">
    <property type="term" value="C:extracellular space"/>
    <property type="evidence" value="ECO:0007669"/>
    <property type="project" value="TreeGrafter"/>
</dbReference>
<dbReference type="PROSITE" id="PS52035">
    <property type="entry name" value="PEPTIDASE_M14"/>
    <property type="match status" value="1"/>
</dbReference>
<evidence type="ECO:0000256" key="5">
    <source>
        <dbReference type="ARBA" id="ARBA00022723"/>
    </source>
</evidence>
<dbReference type="GO" id="GO:0006508">
    <property type="term" value="P:proteolysis"/>
    <property type="evidence" value="ECO:0007669"/>
    <property type="project" value="UniProtKB-KW"/>
</dbReference>
<evidence type="ECO:0000313" key="14">
    <source>
        <dbReference type="Proteomes" id="UP001153620"/>
    </source>
</evidence>
<dbReference type="PANTHER" id="PTHR11705">
    <property type="entry name" value="PROTEASE FAMILY M14 CARBOXYPEPTIDASE A,B"/>
    <property type="match status" value="1"/>
</dbReference>
<comment type="cofactor">
    <cofactor evidence="1">
        <name>Zn(2+)</name>
        <dbReference type="ChEBI" id="CHEBI:29105"/>
    </cofactor>
</comment>
<name>A0A9N9WM93_9DIPT</name>
<keyword evidence="9" id="KW-0482">Metalloprotease</keyword>
<dbReference type="Pfam" id="PF00246">
    <property type="entry name" value="Peptidase_M14"/>
    <property type="match status" value="1"/>
</dbReference>
<keyword evidence="7" id="KW-0378">Hydrolase</keyword>
<evidence type="ECO:0000256" key="4">
    <source>
        <dbReference type="ARBA" id="ARBA00022670"/>
    </source>
</evidence>
<dbReference type="Gene3D" id="3.40.630.10">
    <property type="entry name" value="Zn peptidases"/>
    <property type="match status" value="1"/>
</dbReference>
<evidence type="ECO:0000256" key="1">
    <source>
        <dbReference type="ARBA" id="ARBA00001947"/>
    </source>
</evidence>
<dbReference type="OrthoDB" id="3626597at2759"/>
<comment type="similarity">
    <text evidence="2 10">Belongs to the peptidase M14 family.</text>
</comment>
<keyword evidence="6 11" id="KW-0732">Signal</keyword>
<dbReference type="EMBL" id="OU895877">
    <property type="protein sequence ID" value="CAG9797361.1"/>
    <property type="molecule type" value="Genomic_DNA"/>
</dbReference>
<dbReference type="SUPFAM" id="SSF53187">
    <property type="entry name" value="Zn-dependent exopeptidases"/>
    <property type="match status" value="1"/>
</dbReference>
<organism evidence="13 14">
    <name type="scientific">Chironomus riparius</name>
    <dbReference type="NCBI Taxonomy" id="315576"/>
    <lineage>
        <taxon>Eukaryota</taxon>
        <taxon>Metazoa</taxon>
        <taxon>Ecdysozoa</taxon>
        <taxon>Arthropoda</taxon>
        <taxon>Hexapoda</taxon>
        <taxon>Insecta</taxon>
        <taxon>Pterygota</taxon>
        <taxon>Neoptera</taxon>
        <taxon>Endopterygota</taxon>
        <taxon>Diptera</taxon>
        <taxon>Nematocera</taxon>
        <taxon>Chironomoidea</taxon>
        <taxon>Chironomidae</taxon>
        <taxon>Chironominae</taxon>
        <taxon>Chironomus</taxon>
    </lineage>
</organism>
<evidence type="ECO:0000256" key="8">
    <source>
        <dbReference type="ARBA" id="ARBA00022833"/>
    </source>
</evidence>
<feature type="domain" description="Peptidase M14" evidence="12">
    <location>
        <begin position="31"/>
        <end position="325"/>
    </location>
</feature>
<evidence type="ECO:0000259" key="12">
    <source>
        <dbReference type="PROSITE" id="PS52035"/>
    </source>
</evidence>
<evidence type="ECO:0000256" key="11">
    <source>
        <dbReference type="SAM" id="SignalP"/>
    </source>
</evidence>
<dbReference type="FunFam" id="3.40.630.10:FF:000084">
    <property type="entry name" value="Carboxypeptidase B2"/>
    <property type="match status" value="1"/>
</dbReference>
<protein>
    <recommendedName>
        <fullName evidence="12">Peptidase M14 domain-containing protein</fullName>
    </recommendedName>
</protein>
<dbReference type="AlphaFoldDB" id="A0A9N9WM93"/>
<reference evidence="13" key="1">
    <citation type="submission" date="2022-01" db="EMBL/GenBank/DDBJ databases">
        <authorList>
            <person name="King R."/>
        </authorList>
    </citation>
    <scope>NUCLEOTIDE SEQUENCE</scope>
</reference>